<dbReference type="Pfam" id="PF14534">
    <property type="entry name" value="DUF4440"/>
    <property type="match status" value="1"/>
</dbReference>
<dbReference type="STRING" id="563176.SAMN04488090_0436"/>
<protein>
    <recommendedName>
        <fullName evidence="1">DUF4440 domain-containing protein</fullName>
    </recommendedName>
</protein>
<dbReference type="AlphaFoldDB" id="A0A1G9IDD7"/>
<evidence type="ECO:0000259" key="1">
    <source>
        <dbReference type="Pfam" id="PF14534"/>
    </source>
</evidence>
<accession>A0A1G9IDD7</accession>
<sequence>MKPALLLPAFLATLSLYGQRPIDTLIKAEQHFAGAAAKDGLKAAFLAALSDESLVYRGTRFVPGKAFYEKVPDTSPFLLSWKPAYAEISAAGDLGFTTGPFDIRNPAGGEPTGYGHFVSIWQKEADGTWKNRMDLGISHPRPTEDEHLTTYQPETVPGTLAELAEAERRFVATAQNDLAGALKAVFTDHSRLLVDGALPYSGPAAQAYARTISGGRPYETLRTVLSLSGDLGYSYGYSPSEKGGYLRVWRRLRDGWKLALQVTAPGQ</sequence>
<dbReference type="RefSeq" id="WP_093197116.1">
    <property type="nucleotide sequence ID" value="NZ_FNGS01000001.1"/>
</dbReference>
<dbReference type="Proteomes" id="UP000198901">
    <property type="component" value="Unassembled WGS sequence"/>
</dbReference>
<feature type="domain" description="DUF4440" evidence="1">
    <location>
        <begin position="42"/>
        <end position="130"/>
    </location>
</feature>
<dbReference type="InterPro" id="IPR032710">
    <property type="entry name" value="NTF2-like_dom_sf"/>
</dbReference>
<gene>
    <name evidence="2" type="ORF">SAMN04488090_0436</name>
</gene>
<name>A0A1G9IDD7_9BACT</name>
<dbReference type="SUPFAM" id="SSF54427">
    <property type="entry name" value="NTF2-like"/>
    <property type="match status" value="2"/>
</dbReference>
<evidence type="ECO:0000313" key="3">
    <source>
        <dbReference type="Proteomes" id="UP000198901"/>
    </source>
</evidence>
<evidence type="ECO:0000313" key="2">
    <source>
        <dbReference type="EMBL" id="SDL23241.1"/>
    </source>
</evidence>
<dbReference type="EMBL" id="FNGS01000001">
    <property type="protein sequence ID" value="SDL23241.1"/>
    <property type="molecule type" value="Genomic_DNA"/>
</dbReference>
<dbReference type="InterPro" id="IPR027843">
    <property type="entry name" value="DUF4440"/>
</dbReference>
<organism evidence="2 3">
    <name type="scientific">Siphonobacter aquaeclarae</name>
    <dbReference type="NCBI Taxonomy" id="563176"/>
    <lineage>
        <taxon>Bacteria</taxon>
        <taxon>Pseudomonadati</taxon>
        <taxon>Bacteroidota</taxon>
        <taxon>Cytophagia</taxon>
        <taxon>Cytophagales</taxon>
        <taxon>Cytophagaceae</taxon>
        <taxon>Siphonobacter</taxon>
    </lineage>
</organism>
<keyword evidence="3" id="KW-1185">Reference proteome</keyword>
<dbReference type="OrthoDB" id="1119084at2"/>
<reference evidence="2 3" key="1">
    <citation type="submission" date="2016-10" db="EMBL/GenBank/DDBJ databases">
        <authorList>
            <person name="de Groot N.N."/>
        </authorList>
    </citation>
    <scope>NUCLEOTIDE SEQUENCE [LARGE SCALE GENOMIC DNA]</scope>
    <source>
        <strain evidence="2 3">DSM 21668</strain>
    </source>
</reference>
<proteinExistence type="predicted"/>
<dbReference type="Gene3D" id="3.10.450.50">
    <property type="match status" value="2"/>
</dbReference>